<reference evidence="1" key="1">
    <citation type="journal article" date="2020" name="Stud. Mycol.">
        <title>101 Dothideomycetes genomes: a test case for predicting lifestyles and emergence of pathogens.</title>
        <authorList>
            <person name="Haridas S."/>
            <person name="Albert R."/>
            <person name="Binder M."/>
            <person name="Bloem J."/>
            <person name="Labutti K."/>
            <person name="Salamov A."/>
            <person name="Andreopoulos B."/>
            <person name="Baker S."/>
            <person name="Barry K."/>
            <person name="Bills G."/>
            <person name="Bluhm B."/>
            <person name="Cannon C."/>
            <person name="Castanera R."/>
            <person name="Culley D."/>
            <person name="Daum C."/>
            <person name="Ezra D."/>
            <person name="Gonzalez J."/>
            <person name="Henrissat B."/>
            <person name="Kuo A."/>
            <person name="Liang C."/>
            <person name="Lipzen A."/>
            <person name="Lutzoni F."/>
            <person name="Magnuson J."/>
            <person name="Mondo S."/>
            <person name="Nolan M."/>
            <person name="Ohm R."/>
            <person name="Pangilinan J."/>
            <person name="Park H.-J."/>
            <person name="Ramirez L."/>
            <person name="Alfaro M."/>
            <person name="Sun H."/>
            <person name="Tritt A."/>
            <person name="Yoshinaga Y."/>
            <person name="Zwiers L.-H."/>
            <person name="Turgeon B."/>
            <person name="Goodwin S."/>
            <person name="Spatafora J."/>
            <person name="Crous P."/>
            <person name="Grigoriev I."/>
        </authorList>
    </citation>
    <scope>NUCLEOTIDE SEQUENCE</scope>
    <source>
        <strain evidence="1">CBS 161.51</strain>
    </source>
</reference>
<dbReference type="Proteomes" id="UP000800038">
    <property type="component" value="Unassembled WGS sequence"/>
</dbReference>
<keyword evidence="2" id="KW-1185">Reference proteome</keyword>
<dbReference type="EMBL" id="ML976011">
    <property type="protein sequence ID" value="KAF1945140.1"/>
    <property type="molecule type" value="Genomic_DNA"/>
</dbReference>
<gene>
    <name evidence="1" type="ORF">EJ02DRAFT_58400</name>
</gene>
<evidence type="ECO:0000313" key="1">
    <source>
        <dbReference type="EMBL" id="KAF1945140.1"/>
    </source>
</evidence>
<sequence length="102" mass="11666">MPLGPGVCPKRLRISFMQFTILDKSCSTRLKEGLRLTPAWSVPSLALYFYWALCPSYYTRECDGFAMLSTAALLRMRDSRQPTNYLMIKADCSTKSSPLRSW</sequence>
<accession>A0A6A5SYS7</accession>
<dbReference type="AlphaFoldDB" id="A0A6A5SYS7"/>
<organism evidence="1 2">
    <name type="scientific">Clathrospora elynae</name>
    <dbReference type="NCBI Taxonomy" id="706981"/>
    <lineage>
        <taxon>Eukaryota</taxon>
        <taxon>Fungi</taxon>
        <taxon>Dikarya</taxon>
        <taxon>Ascomycota</taxon>
        <taxon>Pezizomycotina</taxon>
        <taxon>Dothideomycetes</taxon>
        <taxon>Pleosporomycetidae</taxon>
        <taxon>Pleosporales</taxon>
        <taxon>Diademaceae</taxon>
        <taxon>Clathrospora</taxon>
    </lineage>
</organism>
<name>A0A6A5SYS7_9PLEO</name>
<protein>
    <submittedName>
        <fullName evidence="1">Uncharacterized protein</fullName>
    </submittedName>
</protein>
<evidence type="ECO:0000313" key="2">
    <source>
        <dbReference type="Proteomes" id="UP000800038"/>
    </source>
</evidence>
<proteinExistence type="predicted"/>